<accession>A9HH23</accession>
<evidence type="ECO:0000313" key="2">
    <source>
        <dbReference type="EMBL" id="CAP55581.1"/>
    </source>
</evidence>
<gene>
    <name evidence="2" type="ordered locus">GDI1638</name>
</gene>
<dbReference type="Proteomes" id="UP000001176">
    <property type="component" value="Chromosome"/>
</dbReference>
<feature type="region of interest" description="Disordered" evidence="1">
    <location>
        <begin position="34"/>
        <end position="71"/>
    </location>
</feature>
<name>A9HH23_GLUDA</name>
<reference evidence="2 3" key="1">
    <citation type="journal article" date="2009" name="BMC Genomics">
        <title>Complete genome sequence of the sugarcane nitrogen-fixing endophyte Gluconacetobacter diazotrophicus Pal5.</title>
        <authorList>
            <person name="Bertalan M."/>
            <person name="Albano R."/>
            <person name="Padua V."/>
            <person name="Rouws L."/>
            <person name="Rojas C."/>
            <person name="Hemerly A."/>
            <person name="Teixeira K."/>
            <person name="Schwab S."/>
            <person name="Araujo J."/>
            <person name="Oliveira A."/>
            <person name="Franca L."/>
            <person name="Magalhaes V."/>
            <person name="Alqueres S."/>
            <person name="Cardoso A."/>
            <person name="Almeida W."/>
            <person name="Loureiro M.M."/>
            <person name="Nogueira E."/>
            <person name="Cidade D."/>
            <person name="Oliveira D."/>
            <person name="Simao T."/>
            <person name="Macedo J."/>
            <person name="Valadao A."/>
            <person name="Dreschsel M."/>
            <person name="Freitas F."/>
            <person name="Vidal M."/>
            <person name="Guedes H."/>
            <person name="Rodrigues E."/>
            <person name="Meneses C."/>
            <person name="Brioso P."/>
            <person name="Pozzer L."/>
            <person name="Figueiredo D."/>
            <person name="Montano H."/>
            <person name="Junior J."/>
            <person name="Filho G."/>
            <person name="Flores V."/>
            <person name="Ferreira B."/>
            <person name="Branco A."/>
            <person name="Gonzalez P."/>
            <person name="Guillobel H."/>
            <person name="Lemos M."/>
            <person name="Seibel L."/>
            <person name="Macedo J."/>
            <person name="Alves-Ferreira M."/>
            <person name="Sachetto-Martins G."/>
            <person name="Coelho A."/>
            <person name="Santos E."/>
            <person name="Amaral G."/>
            <person name="Neves A."/>
            <person name="Pacheco A.B."/>
            <person name="Carvalho D."/>
            <person name="Lery L."/>
            <person name="Bisch P."/>
            <person name="Rossle S.C."/>
            <person name="Urmenyi T."/>
            <person name="Kruger W.V."/>
            <person name="Martins O."/>
            <person name="Baldani J.I."/>
            <person name="Ferreira P.C."/>
        </authorList>
    </citation>
    <scope>NUCLEOTIDE SEQUENCE [LARGE SCALE GENOMIC DNA]</scope>
    <source>
        <strain evidence="3">ATCC 49037 / DSM 5601 / CCUG 37298 / CIP 103539 / LMG 7603 / PAl5</strain>
    </source>
</reference>
<sequence>MRRLDALAVDHSGRRAGFTARALPVKHQFHIMNGLEQEPPGQFPEPTIDRTPMPEMDRQHSPVAAGSNQVTNRVDHLAEFDLARTPRASRLGHQWRDARPFLLRHIRRK</sequence>
<organism evidence="2 3">
    <name type="scientific">Gluconacetobacter diazotrophicus (strain ATCC 49037 / DSM 5601 / CCUG 37298 / CIP 103539 / LMG 7603 / PAl5)</name>
    <dbReference type="NCBI Taxonomy" id="272568"/>
    <lineage>
        <taxon>Bacteria</taxon>
        <taxon>Pseudomonadati</taxon>
        <taxon>Pseudomonadota</taxon>
        <taxon>Alphaproteobacteria</taxon>
        <taxon>Acetobacterales</taxon>
        <taxon>Acetobacteraceae</taxon>
        <taxon>Gluconacetobacter</taxon>
    </lineage>
</organism>
<proteinExistence type="predicted"/>
<dbReference type="KEGG" id="gdi:GDI1638"/>
<protein>
    <submittedName>
        <fullName evidence="2">Putative tranposase protein</fullName>
    </submittedName>
</protein>
<evidence type="ECO:0000256" key="1">
    <source>
        <dbReference type="SAM" id="MobiDB-lite"/>
    </source>
</evidence>
<dbReference type="AlphaFoldDB" id="A9HH23"/>
<evidence type="ECO:0000313" key="3">
    <source>
        <dbReference type="Proteomes" id="UP000001176"/>
    </source>
</evidence>
<keyword evidence="3" id="KW-1185">Reference proteome</keyword>
<dbReference type="EMBL" id="AM889285">
    <property type="protein sequence ID" value="CAP55581.1"/>
    <property type="molecule type" value="Genomic_DNA"/>
</dbReference>